<keyword evidence="1" id="KW-1133">Transmembrane helix</keyword>
<proteinExistence type="predicted"/>
<keyword evidence="3" id="KW-1185">Reference proteome</keyword>
<dbReference type="OrthoDB" id="6021171at2759"/>
<feature type="non-terminal residue" evidence="2">
    <location>
        <position position="1"/>
    </location>
</feature>
<name>A0A8J4TRW5_CLAMG</name>
<accession>A0A8J4TRW5</accession>
<dbReference type="InterPro" id="IPR053047">
    <property type="entry name" value="E3_ubiq_ligase_TRAF3IP2"/>
</dbReference>
<sequence>KSVLIIMVISPKYKTDIEGDGSDQHGLHTKYIHSQVTICLLASMPFFFSVSHFLSMSHFRSRDQLID</sequence>
<dbReference type="GO" id="GO:0043123">
    <property type="term" value="P:positive regulation of canonical NF-kappaB signal transduction"/>
    <property type="evidence" value="ECO:0007669"/>
    <property type="project" value="TreeGrafter"/>
</dbReference>
<evidence type="ECO:0000313" key="2">
    <source>
        <dbReference type="EMBL" id="KAF5890316.1"/>
    </source>
</evidence>
<evidence type="ECO:0000313" key="3">
    <source>
        <dbReference type="Proteomes" id="UP000727407"/>
    </source>
</evidence>
<gene>
    <name evidence="2" type="ORF">DAT39_019967</name>
</gene>
<feature type="transmembrane region" description="Helical" evidence="1">
    <location>
        <begin position="32"/>
        <end position="54"/>
    </location>
</feature>
<keyword evidence="1" id="KW-0472">Membrane</keyword>
<feature type="non-terminal residue" evidence="2">
    <location>
        <position position="67"/>
    </location>
</feature>
<dbReference type="GO" id="GO:0006959">
    <property type="term" value="P:humoral immune response"/>
    <property type="evidence" value="ECO:0007669"/>
    <property type="project" value="TreeGrafter"/>
</dbReference>
<comment type="caution">
    <text evidence="2">The sequence shown here is derived from an EMBL/GenBank/DDBJ whole genome shotgun (WGS) entry which is preliminary data.</text>
</comment>
<dbReference type="EMBL" id="QNUK01000697">
    <property type="protein sequence ID" value="KAF5890316.1"/>
    <property type="molecule type" value="Genomic_DNA"/>
</dbReference>
<evidence type="ECO:0000256" key="1">
    <source>
        <dbReference type="SAM" id="Phobius"/>
    </source>
</evidence>
<dbReference type="PANTHER" id="PTHR34257">
    <property type="entry name" value="ADAPTER PROTEIN CIKS"/>
    <property type="match status" value="1"/>
</dbReference>
<keyword evidence="1" id="KW-0812">Transmembrane</keyword>
<dbReference type="Proteomes" id="UP000727407">
    <property type="component" value="Unassembled WGS sequence"/>
</dbReference>
<dbReference type="PANTHER" id="PTHR34257:SF4">
    <property type="entry name" value="ADAPTER PROTEIN CIKS"/>
    <property type="match status" value="1"/>
</dbReference>
<reference evidence="2" key="1">
    <citation type="submission" date="2020-07" db="EMBL/GenBank/DDBJ databases">
        <title>Clarias magur genome sequencing, assembly and annotation.</title>
        <authorList>
            <person name="Kushwaha B."/>
            <person name="Kumar R."/>
            <person name="Das P."/>
            <person name="Joshi C.G."/>
            <person name="Kumar D."/>
            <person name="Nagpure N.S."/>
            <person name="Pandey M."/>
            <person name="Agarwal S."/>
            <person name="Srivastava S."/>
            <person name="Singh M."/>
            <person name="Sahoo L."/>
            <person name="Jayasankar P."/>
            <person name="Meher P.K."/>
            <person name="Koringa P.G."/>
            <person name="Iquebal M.A."/>
            <person name="Das S.P."/>
            <person name="Bit A."/>
            <person name="Patnaik S."/>
            <person name="Patel N."/>
            <person name="Shah T.M."/>
            <person name="Hinsu A."/>
            <person name="Jena J.K."/>
        </authorList>
    </citation>
    <scope>NUCLEOTIDE SEQUENCE</scope>
    <source>
        <strain evidence="2">CIFAMagur01</strain>
        <tissue evidence="2">Testis</tissue>
    </source>
</reference>
<dbReference type="AlphaFoldDB" id="A0A8J4TRW5"/>
<protein>
    <submittedName>
        <fullName evidence="2">Adapter protein CIKS</fullName>
    </submittedName>
</protein>
<organism evidence="2 3">
    <name type="scientific">Clarias magur</name>
    <name type="common">Asian catfish</name>
    <name type="synonym">Macropteronotus magur</name>
    <dbReference type="NCBI Taxonomy" id="1594786"/>
    <lineage>
        <taxon>Eukaryota</taxon>
        <taxon>Metazoa</taxon>
        <taxon>Chordata</taxon>
        <taxon>Craniata</taxon>
        <taxon>Vertebrata</taxon>
        <taxon>Euteleostomi</taxon>
        <taxon>Actinopterygii</taxon>
        <taxon>Neopterygii</taxon>
        <taxon>Teleostei</taxon>
        <taxon>Ostariophysi</taxon>
        <taxon>Siluriformes</taxon>
        <taxon>Clariidae</taxon>
        <taxon>Clarias</taxon>
    </lineage>
</organism>